<dbReference type="GO" id="GO:0005634">
    <property type="term" value="C:nucleus"/>
    <property type="evidence" value="ECO:0007669"/>
    <property type="project" value="UniProtKB-SubCell"/>
</dbReference>
<dbReference type="PROSITE" id="PS50868">
    <property type="entry name" value="POST_SET"/>
    <property type="match status" value="1"/>
</dbReference>
<evidence type="ECO:0000256" key="5">
    <source>
        <dbReference type="ARBA" id="ARBA00022679"/>
    </source>
</evidence>
<keyword evidence="7" id="KW-0539">Nucleus</keyword>
<evidence type="ECO:0000256" key="7">
    <source>
        <dbReference type="ARBA" id="ARBA00023242"/>
    </source>
</evidence>
<dbReference type="PROSITE" id="PS51215">
    <property type="entry name" value="AWS"/>
    <property type="match status" value="1"/>
</dbReference>
<dbReference type="Gene3D" id="2.170.270.10">
    <property type="entry name" value="SET domain"/>
    <property type="match status" value="1"/>
</dbReference>
<gene>
    <name evidence="12" type="ORF">PENTCL1PPCAC_13921</name>
</gene>
<feature type="compositionally biased region" description="Basic and acidic residues" evidence="8">
    <location>
        <begin position="54"/>
        <end position="76"/>
    </location>
</feature>
<feature type="non-terminal residue" evidence="12">
    <location>
        <position position="1"/>
    </location>
</feature>
<comment type="subcellular location">
    <subcellularLocation>
        <location evidence="2">Chromosome</location>
    </subcellularLocation>
    <subcellularLocation>
        <location evidence="1">Nucleus</location>
    </subcellularLocation>
</comment>
<accession>A0AAV5TG82</accession>
<dbReference type="PANTHER" id="PTHR22884">
    <property type="entry name" value="SET DOMAIN PROTEINS"/>
    <property type="match status" value="1"/>
</dbReference>
<feature type="domain" description="Post-SET" evidence="10">
    <location>
        <begin position="320"/>
        <end position="336"/>
    </location>
</feature>
<feature type="domain" description="AWS" evidence="11">
    <location>
        <begin position="142"/>
        <end position="187"/>
    </location>
</feature>
<keyword evidence="5" id="KW-0808">Transferase</keyword>
<protein>
    <recommendedName>
        <fullName evidence="14">SET domain-containing protein</fullName>
    </recommendedName>
</protein>
<dbReference type="Proteomes" id="UP001432027">
    <property type="component" value="Unassembled WGS sequence"/>
</dbReference>
<proteinExistence type="predicted"/>
<evidence type="ECO:0008006" key="14">
    <source>
        <dbReference type="Google" id="ProtNLM"/>
    </source>
</evidence>
<evidence type="ECO:0000313" key="12">
    <source>
        <dbReference type="EMBL" id="GMS91746.1"/>
    </source>
</evidence>
<dbReference type="InterPro" id="IPR001214">
    <property type="entry name" value="SET_dom"/>
</dbReference>
<dbReference type="GO" id="GO:0032259">
    <property type="term" value="P:methylation"/>
    <property type="evidence" value="ECO:0007669"/>
    <property type="project" value="UniProtKB-KW"/>
</dbReference>
<dbReference type="GO" id="GO:0016279">
    <property type="term" value="F:protein-lysine N-methyltransferase activity"/>
    <property type="evidence" value="ECO:0007669"/>
    <property type="project" value="UniProtKB-ARBA"/>
</dbReference>
<dbReference type="InterPro" id="IPR006560">
    <property type="entry name" value="AWS_dom"/>
</dbReference>
<evidence type="ECO:0000256" key="2">
    <source>
        <dbReference type="ARBA" id="ARBA00004286"/>
    </source>
</evidence>
<dbReference type="Pfam" id="PF00856">
    <property type="entry name" value="SET"/>
    <property type="match status" value="1"/>
</dbReference>
<evidence type="ECO:0000259" key="9">
    <source>
        <dbReference type="PROSITE" id="PS50280"/>
    </source>
</evidence>
<dbReference type="SMART" id="SM00317">
    <property type="entry name" value="SET"/>
    <property type="match status" value="1"/>
</dbReference>
<feature type="domain" description="SET" evidence="9">
    <location>
        <begin position="189"/>
        <end position="313"/>
    </location>
</feature>
<feature type="compositionally biased region" description="Basic and acidic residues" evidence="8">
    <location>
        <begin position="1"/>
        <end position="10"/>
    </location>
</feature>
<comment type="caution">
    <text evidence="12">The sequence shown here is derived from an EMBL/GenBank/DDBJ whole genome shotgun (WGS) entry which is preliminary data.</text>
</comment>
<keyword evidence="4" id="KW-0489">Methyltransferase</keyword>
<name>A0AAV5TG82_9BILA</name>
<keyword evidence="3" id="KW-0158">Chromosome</keyword>
<dbReference type="GO" id="GO:0005694">
    <property type="term" value="C:chromosome"/>
    <property type="evidence" value="ECO:0007669"/>
    <property type="project" value="UniProtKB-SubCell"/>
</dbReference>
<dbReference type="GO" id="GO:0140938">
    <property type="term" value="F:histone H3 methyltransferase activity"/>
    <property type="evidence" value="ECO:0007669"/>
    <property type="project" value="UniProtKB-ARBA"/>
</dbReference>
<sequence>SREGRRHLFDSHQICSSCSKEERARREEEGSTNEGEERREERRSPRPRLTRSSARKEEKDQKERERKRSDGEGPDAKRRKIERKKKNTVATVQKDTVSIDEDKENAGVATVTRASKVAQLKPEPYEEINESIFLTQIRDGHDYDGQCSCKDGVCGVSCILRCMTVECDKKTCPSRDNCTNRALQQKKNVKLEVFHTGTEKGFGVRALEPIMKGGFIMEFIGEVMTNTMGEKRSKQYARQFPTRRHQYMMTVTDWRNCPYIIDSTKFGNQSRFTNHSCEPNAICDKWSVDGRFRMGLWAKKKIQAGEEITFDYRFLKYGRTVTNCACGTPKCRQYLSS</sequence>
<dbReference type="PROSITE" id="PS50280">
    <property type="entry name" value="SET"/>
    <property type="match status" value="1"/>
</dbReference>
<feature type="region of interest" description="Disordered" evidence="8">
    <location>
        <begin position="1"/>
        <end position="92"/>
    </location>
</feature>
<evidence type="ECO:0000256" key="4">
    <source>
        <dbReference type="ARBA" id="ARBA00022603"/>
    </source>
</evidence>
<feature type="compositionally biased region" description="Basic residues" evidence="8">
    <location>
        <begin position="77"/>
        <end position="87"/>
    </location>
</feature>
<dbReference type="SUPFAM" id="SSF82199">
    <property type="entry name" value="SET domain"/>
    <property type="match status" value="1"/>
</dbReference>
<evidence type="ECO:0000256" key="3">
    <source>
        <dbReference type="ARBA" id="ARBA00022454"/>
    </source>
</evidence>
<keyword evidence="13" id="KW-1185">Reference proteome</keyword>
<evidence type="ECO:0000256" key="8">
    <source>
        <dbReference type="SAM" id="MobiDB-lite"/>
    </source>
</evidence>
<dbReference type="AlphaFoldDB" id="A0AAV5TG82"/>
<evidence type="ECO:0000256" key="6">
    <source>
        <dbReference type="ARBA" id="ARBA00022691"/>
    </source>
</evidence>
<dbReference type="InterPro" id="IPR050777">
    <property type="entry name" value="SET2_Histone-Lys_MeTrsfase"/>
</dbReference>
<reference evidence="12" key="1">
    <citation type="submission" date="2023-10" db="EMBL/GenBank/DDBJ databases">
        <title>Genome assembly of Pristionchus species.</title>
        <authorList>
            <person name="Yoshida K."/>
            <person name="Sommer R.J."/>
        </authorList>
    </citation>
    <scope>NUCLEOTIDE SEQUENCE</scope>
    <source>
        <strain evidence="12">RS0144</strain>
    </source>
</reference>
<organism evidence="12 13">
    <name type="scientific">Pristionchus entomophagus</name>
    <dbReference type="NCBI Taxonomy" id="358040"/>
    <lineage>
        <taxon>Eukaryota</taxon>
        <taxon>Metazoa</taxon>
        <taxon>Ecdysozoa</taxon>
        <taxon>Nematoda</taxon>
        <taxon>Chromadorea</taxon>
        <taxon>Rhabditida</taxon>
        <taxon>Rhabditina</taxon>
        <taxon>Diplogasteromorpha</taxon>
        <taxon>Diplogasteroidea</taxon>
        <taxon>Neodiplogasteridae</taxon>
        <taxon>Pristionchus</taxon>
    </lineage>
</organism>
<dbReference type="EMBL" id="BTSX01000004">
    <property type="protein sequence ID" value="GMS91746.1"/>
    <property type="molecule type" value="Genomic_DNA"/>
</dbReference>
<evidence type="ECO:0000259" key="10">
    <source>
        <dbReference type="PROSITE" id="PS50868"/>
    </source>
</evidence>
<evidence type="ECO:0000259" key="11">
    <source>
        <dbReference type="PROSITE" id="PS51215"/>
    </source>
</evidence>
<evidence type="ECO:0000313" key="13">
    <source>
        <dbReference type="Proteomes" id="UP001432027"/>
    </source>
</evidence>
<feature type="compositionally biased region" description="Basic and acidic residues" evidence="8">
    <location>
        <begin position="19"/>
        <end position="44"/>
    </location>
</feature>
<keyword evidence="6" id="KW-0949">S-adenosyl-L-methionine</keyword>
<dbReference type="InterPro" id="IPR003616">
    <property type="entry name" value="Post-SET_dom"/>
</dbReference>
<evidence type="ECO:0000256" key="1">
    <source>
        <dbReference type="ARBA" id="ARBA00004123"/>
    </source>
</evidence>
<dbReference type="InterPro" id="IPR046341">
    <property type="entry name" value="SET_dom_sf"/>
</dbReference>